<evidence type="ECO:0000313" key="1">
    <source>
        <dbReference type="EMBL" id="GIY73736.1"/>
    </source>
</evidence>
<sequence>MVEPFVSRSMEIFDIEDPTKASNSQHRIFRISCISTPFKFNIKQTMSNGDRQMTTTACNDDERAMLCNNDPIFVTTIQTALEKRPSGLCFSEFHLIAFCPLNLLKDDCVVSQPPNVSTDIQLASLPHHHYKPSPLHCYIFGCQKPS</sequence>
<reference evidence="1 2" key="1">
    <citation type="submission" date="2021-06" db="EMBL/GenBank/DDBJ databases">
        <title>Caerostris extrusa draft genome.</title>
        <authorList>
            <person name="Kono N."/>
            <person name="Arakawa K."/>
        </authorList>
    </citation>
    <scope>NUCLEOTIDE SEQUENCE [LARGE SCALE GENOMIC DNA]</scope>
</reference>
<name>A0AAV4VU08_CAEEX</name>
<comment type="caution">
    <text evidence="1">The sequence shown here is derived from an EMBL/GenBank/DDBJ whole genome shotgun (WGS) entry which is preliminary data.</text>
</comment>
<organism evidence="1 2">
    <name type="scientific">Caerostris extrusa</name>
    <name type="common">Bark spider</name>
    <name type="synonym">Caerostris bankana</name>
    <dbReference type="NCBI Taxonomy" id="172846"/>
    <lineage>
        <taxon>Eukaryota</taxon>
        <taxon>Metazoa</taxon>
        <taxon>Ecdysozoa</taxon>
        <taxon>Arthropoda</taxon>
        <taxon>Chelicerata</taxon>
        <taxon>Arachnida</taxon>
        <taxon>Araneae</taxon>
        <taxon>Araneomorphae</taxon>
        <taxon>Entelegynae</taxon>
        <taxon>Araneoidea</taxon>
        <taxon>Araneidae</taxon>
        <taxon>Caerostris</taxon>
    </lineage>
</organism>
<keyword evidence="2" id="KW-1185">Reference proteome</keyword>
<accession>A0AAV4VU08</accession>
<proteinExistence type="predicted"/>
<gene>
    <name evidence="1" type="ORF">CEXT_710061</name>
</gene>
<protein>
    <submittedName>
        <fullName evidence="1">Uncharacterized protein</fullName>
    </submittedName>
</protein>
<dbReference type="AlphaFoldDB" id="A0AAV4VU08"/>
<dbReference type="Proteomes" id="UP001054945">
    <property type="component" value="Unassembled WGS sequence"/>
</dbReference>
<dbReference type="EMBL" id="BPLR01015117">
    <property type="protein sequence ID" value="GIY73736.1"/>
    <property type="molecule type" value="Genomic_DNA"/>
</dbReference>
<evidence type="ECO:0000313" key="2">
    <source>
        <dbReference type="Proteomes" id="UP001054945"/>
    </source>
</evidence>